<evidence type="ECO:0000313" key="11">
    <source>
        <dbReference type="EMBL" id="JAT63207.1"/>
    </source>
</evidence>
<evidence type="ECO:0000259" key="10">
    <source>
        <dbReference type="PROSITE" id="PS50089"/>
    </source>
</evidence>
<dbReference type="GO" id="GO:0005737">
    <property type="term" value="C:cytoplasm"/>
    <property type="evidence" value="ECO:0007669"/>
    <property type="project" value="TreeGrafter"/>
</dbReference>
<keyword evidence="6" id="KW-0833">Ubl conjugation pathway</keyword>
<keyword evidence="4" id="KW-0479">Metal-binding</keyword>
<organism evidence="11">
    <name type="scientific">Anthurium amnicola</name>
    <dbReference type="NCBI Taxonomy" id="1678845"/>
    <lineage>
        <taxon>Eukaryota</taxon>
        <taxon>Viridiplantae</taxon>
        <taxon>Streptophyta</taxon>
        <taxon>Embryophyta</taxon>
        <taxon>Tracheophyta</taxon>
        <taxon>Spermatophyta</taxon>
        <taxon>Magnoliopsida</taxon>
        <taxon>Liliopsida</taxon>
        <taxon>Araceae</taxon>
        <taxon>Pothoideae</taxon>
        <taxon>Potheae</taxon>
        <taxon>Anthurium</taxon>
    </lineage>
</organism>
<feature type="non-terminal residue" evidence="11">
    <location>
        <position position="1"/>
    </location>
</feature>
<feature type="region of interest" description="Disordered" evidence="9">
    <location>
        <begin position="191"/>
        <end position="234"/>
    </location>
</feature>
<dbReference type="Pfam" id="PF13639">
    <property type="entry name" value="zf-RING_2"/>
    <property type="match status" value="1"/>
</dbReference>
<dbReference type="PROSITE" id="PS50089">
    <property type="entry name" value="ZF_RING_2"/>
    <property type="match status" value="1"/>
</dbReference>
<dbReference type="CDD" id="cd16667">
    <property type="entry name" value="RING-H2_RNF126-like"/>
    <property type="match status" value="1"/>
</dbReference>
<dbReference type="AlphaFoldDB" id="A0A1D1Z8M3"/>
<dbReference type="Gene3D" id="3.30.40.10">
    <property type="entry name" value="Zinc/RING finger domain, C3HC4 (zinc finger)"/>
    <property type="match status" value="1"/>
</dbReference>
<evidence type="ECO:0000256" key="2">
    <source>
        <dbReference type="ARBA" id="ARBA00012483"/>
    </source>
</evidence>
<keyword evidence="3" id="KW-0808">Transferase</keyword>
<dbReference type="EMBL" id="GDJX01004729">
    <property type="protein sequence ID" value="JAT63207.1"/>
    <property type="molecule type" value="Transcribed_RNA"/>
</dbReference>
<dbReference type="GO" id="GO:0061630">
    <property type="term" value="F:ubiquitin protein ligase activity"/>
    <property type="evidence" value="ECO:0007669"/>
    <property type="project" value="UniProtKB-EC"/>
</dbReference>
<proteinExistence type="predicted"/>
<protein>
    <recommendedName>
        <fullName evidence="2">RING-type E3 ubiquitin transferase</fullName>
        <ecNumber evidence="2">2.3.2.27</ecNumber>
    </recommendedName>
</protein>
<dbReference type="SMART" id="SM00184">
    <property type="entry name" value="RING"/>
    <property type="match status" value="1"/>
</dbReference>
<reference evidence="11" key="1">
    <citation type="submission" date="2015-07" db="EMBL/GenBank/DDBJ databases">
        <title>Transcriptome Assembly of Anthurium amnicola.</title>
        <authorList>
            <person name="Suzuki J."/>
        </authorList>
    </citation>
    <scope>NUCLEOTIDE SEQUENCE</scope>
</reference>
<dbReference type="InterPro" id="IPR013083">
    <property type="entry name" value="Znf_RING/FYVE/PHD"/>
</dbReference>
<keyword evidence="7" id="KW-0862">Zinc</keyword>
<dbReference type="InterPro" id="IPR001841">
    <property type="entry name" value="Znf_RING"/>
</dbReference>
<gene>
    <name evidence="11" type="primary">RING1_16</name>
    <name evidence="11" type="ORF">g.28615</name>
</gene>
<feature type="compositionally biased region" description="Low complexity" evidence="9">
    <location>
        <begin position="201"/>
        <end position="230"/>
    </location>
</feature>
<evidence type="ECO:0000256" key="8">
    <source>
        <dbReference type="PROSITE-ProRule" id="PRU00175"/>
    </source>
</evidence>
<dbReference type="GO" id="GO:0008270">
    <property type="term" value="F:zinc ion binding"/>
    <property type="evidence" value="ECO:0007669"/>
    <property type="project" value="UniProtKB-KW"/>
</dbReference>
<evidence type="ECO:0000256" key="1">
    <source>
        <dbReference type="ARBA" id="ARBA00000900"/>
    </source>
</evidence>
<dbReference type="PANTHER" id="PTHR15710">
    <property type="entry name" value="E3 UBIQUITIN-PROTEIN LIGASE PRAJA"/>
    <property type="match status" value="1"/>
</dbReference>
<dbReference type="GO" id="GO:0016567">
    <property type="term" value="P:protein ubiquitination"/>
    <property type="evidence" value="ECO:0007669"/>
    <property type="project" value="TreeGrafter"/>
</dbReference>
<keyword evidence="5 8" id="KW-0863">Zinc-finger</keyword>
<evidence type="ECO:0000256" key="9">
    <source>
        <dbReference type="SAM" id="MobiDB-lite"/>
    </source>
</evidence>
<feature type="domain" description="RING-type" evidence="10">
    <location>
        <begin position="146"/>
        <end position="187"/>
    </location>
</feature>
<dbReference type="EC" id="2.3.2.27" evidence="2"/>
<evidence type="ECO:0000256" key="7">
    <source>
        <dbReference type="ARBA" id="ARBA00022833"/>
    </source>
</evidence>
<accession>A0A1D1Z8M3</accession>
<name>A0A1D1Z8M3_9ARAE</name>
<comment type="catalytic activity">
    <reaction evidence="1">
        <text>S-ubiquitinyl-[E2 ubiquitin-conjugating enzyme]-L-cysteine + [acceptor protein]-L-lysine = [E2 ubiquitin-conjugating enzyme]-L-cysteine + N(6)-ubiquitinyl-[acceptor protein]-L-lysine.</text>
        <dbReference type="EC" id="2.3.2.27"/>
    </reaction>
</comment>
<evidence type="ECO:0000256" key="4">
    <source>
        <dbReference type="ARBA" id="ARBA00022723"/>
    </source>
</evidence>
<evidence type="ECO:0000256" key="3">
    <source>
        <dbReference type="ARBA" id="ARBA00022679"/>
    </source>
</evidence>
<sequence length="281" mass="31485">GGFIQELNEAEGFTGPFDFLRFDSDDERDRRWEALTAMMSYYMRGRGRLDQGMGFGSAPWLLFHGQLPARMSQNGGVEVVFPGEGPGLGLRRGNIEDYFIGPGLDELMEQLTLNHRRGPPPASRSAIDAMPTIKIRQRHLRGDSHCPVCKEKFELGSEARQMTCKHLYHTDCIVPWLLQHNSCPVCRFELSPHSSDRSTRTRTGSHSSLAGTGRNSSLNQNNGNGSSSRESGARRSRLSFLWPFRSSNSNRNHDQHESRGGSLATVDEDADHMGYLGWPFD</sequence>
<evidence type="ECO:0000256" key="6">
    <source>
        <dbReference type="ARBA" id="ARBA00022786"/>
    </source>
</evidence>
<dbReference type="FunFam" id="3.30.40.10:FF:000022">
    <property type="entry name" value="E3 ubiquitin-protein ligase RING1-like"/>
    <property type="match status" value="1"/>
</dbReference>
<dbReference type="PANTHER" id="PTHR15710:SF34">
    <property type="entry name" value="E3 UBIQUITIN-PROTEIN LIGASE RHC1A-RELATED"/>
    <property type="match status" value="1"/>
</dbReference>
<dbReference type="SUPFAM" id="SSF57850">
    <property type="entry name" value="RING/U-box"/>
    <property type="match status" value="1"/>
</dbReference>
<evidence type="ECO:0000256" key="5">
    <source>
        <dbReference type="ARBA" id="ARBA00022771"/>
    </source>
</evidence>